<evidence type="ECO:0000313" key="12">
    <source>
        <dbReference type="Proteomes" id="UP000612855"/>
    </source>
</evidence>
<keyword evidence="8" id="KW-0560">Oxidoreductase</keyword>
<dbReference type="Gene3D" id="3.40.50.80">
    <property type="entry name" value="Nucleotide-binding domain of ferredoxin-NADP reductase (FNR) module"/>
    <property type="match status" value="1"/>
</dbReference>
<dbReference type="InterPro" id="IPR051930">
    <property type="entry name" value="FNR_type-1"/>
</dbReference>
<evidence type="ECO:0000256" key="8">
    <source>
        <dbReference type="ARBA" id="ARBA00023002"/>
    </source>
</evidence>
<dbReference type="GO" id="GO:0042167">
    <property type="term" value="P:heme catabolic process"/>
    <property type="evidence" value="ECO:0007669"/>
    <property type="project" value="TreeGrafter"/>
</dbReference>
<dbReference type="PRINTS" id="PR00371">
    <property type="entry name" value="FPNCR"/>
</dbReference>
<dbReference type="InterPro" id="IPR039261">
    <property type="entry name" value="FNR_nucleotide-bd"/>
</dbReference>
<dbReference type="Proteomes" id="UP000612855">
    <property type="component" value="Unassembled WGS sequence"/>
</dbReference>
<protein>
    <recommendedName>
        <fullName evidence="3">ferredoxin--NADP(+) reductase</fullName>
        <ecNumber evidence="3">1.18.1.2</ecNumber>
    </recommendedName>
</protein>
<dbReference type="PANTHER" id="PTHR47878:SF1">
    <property type="entry name" value="FLAVODOXIN_FERREDOXIN--NADP REDUCTASE"/>
    <property type="match status" value="1"/>
</dbReference>
<evidence type="ECO:0000256" key="5">
    <source>
        <dbReference type="ARBA" id="ARBA00022741"/>
    </source>
</evidence>
<accession>A0A917AHD3</accession>
<comment type="caution">
    <text evidence="11">The sequence shown here is derived from an EMBL/GenBank/DDBJ whole genome shotgun (WGS) entry which is preliminary data.</text>
</comment>
<dbReference type="GO" id="GO:0004324">
    <property type="term" value="F:ferredoxin-NADP+ reductase activity"/>
    <property type="evidence" value="ECO:0007669"/>
    <property type="project" value="UniProtKB-EC"/>
</dbReference>
<evidence type="ECO:0000256" key="9">
    <source>
        <dbReference type="ARBA" id="ARBA00047776"/>
    </source>
</evidence>
<dbReference type="EMBL" id="BMFJ01000007">
    <property type="protein sequence ID" value="GGE53361.1"/>
    <property type="molecule type" value="Genomic_DNA"/>
</dbReference>
<reference evidence="12" key="1">
    <citation type="journal article" date="2019" name="Int. J. Syst. Evol. Microbiol.">
        <title>The Global Catalogue of Microorganisms (GCM) 10K type strain sequencing project: providing services to taxonomists for standard genome sequencing and annotation.</title>
        <authorList>
            <consortium name="The Broad Institute Genomics Platform"/>
            <consortium name="The Broad Institute Genome Sequencing Center for Infectious Disease"/>
            <person name="Wu L."/>
            <person name="Ma J."/>
        </authorList>
    </citation>
    <scope>NUCLEOTIDE SEQUENCE [LARGE SCALE GENOMIC DNA]</scope>
    <source>
        <strain evidence="12">CGMCC 1.12664</strain>
    </source>
</reference>
<evidence type="ECO:0000256" key="6">
    <source>
        <dbReference type="ARBA" id="ARBA00022827"/>
    </source>
</evidence>
<evidence type="ECO:0000259" key="10">
    <source>
        <dbReference type="PROSITE" id="PS51384"/>
    </source>
</evidence>
<keyword evidence="7" id="KW-0521">NADP</keyword>
<evidence type="ECO:0000256" key="2">
    <source>
        <dbReference type="ARBA" id="ARBA00008312"/>
    </source>
</evidence>
<dbReference type="InterPro" id="IPR001709">
    <property type="entry name" value="Flavoprot_Pyr_Nucl_cyt_Rdtase"/>
</dbReference>
<dbReference type="CDD" id="cd06195">
    <property type="entry name" value="FNR1"/>
    <property type="match status" value="1"/>
</dbReference>
<dbReference type="PROSITE" id="PS51384">
    <property type="entry name" value="FAD_FR"/>
    <property type="match status" value="1"/>
</dbReference>
<evidence type="ECO:0000256" key="4">
    <source>
        <dbReference type="ARBA" id="ARBA00022630"/>
    </source>
</evidence>
<dbReference type="RefSeq" id="WP_188479877.1">
    <property type="nucleotide sequence ID" value="NZ_BMFJ01000007.1"/>
</dbReference>
<organism evidence="11 12">
    <name type="scientific">Primorskyibacter flagellatus</name>
    <dbReference type="NCBI Taxonomy" id="1387277"/>
    <lineage>
        <taxon>Bacteria</taxon>
        <taxon>Pseudomonadati</taxon>
        <taxon>Pseudomonadota</taxon>
        <taxon>Alphaproteobacteria</taxon>
        <taxon>Rhodobacterales</taxon>
        <taxon>Roseobacteraceae</taxon>
        <taxon>Primorskyibacter</taxon>
    </lineage>
</organism>
<keyword evidence="12" id="KW-1185">Reference proteome</keyword>
<dbReference type="EC" id="1.18.1.2" evidence="3"/>
<sequence>MDDHSPDLILRGAPAPFAAPAGCHALTVTEVQHYTDRLFRFRVTRPASFRFRSGEFVMIGLPNAERPVMRAYSIASPAWDDTLEFYSIKVTDGPLTEHLQQIREGDTLLMRQKATGTLVLDALRPGKRLWMLSTGTGIAPFASLIRDPETYERFDQVLLLHGCREVAELAYGAEITEATRHDPLVGELAHDRLRLVNSATREDYPVRRRITDLITSGDICDMLGVPPMAAEDDRVMICGSIAMLADCKAICLSAGLTEGANNRPAEFVVEKAFVD</sequence>
<gene>
    <name evidence="11" type="ORF">GCM10011360_45220</name>
</gene>
<dbReference type="AlphaFoldDB" id="A0A917AHD3"/>
<evidence type="ECO:0000313" key="11">
    <source>
        <dbReference type="EMBL" id="GGE53361.1"/>
    </source>
</evidence>
<comment type="catalytic activity">
    <reaction evidence="9">
        <text>2 reduced [2Fe-2S]-[ferredoxin] + NADP(+) + H(+) = 2 oxidized [2Fe-2S]-[ferredoxin] + NADPH</text>
        <dbReference type="Rhea" id="RHEA:20125"/>
        <dbReference type="Rhea" id="RHEA-COMP:10000"/>
        <dbReference type="Rhea" id="RHEA-COMP:10001"/>
        <dbReference type="ChEBI" id="CHEBI:15378"/>
        <dbReference type="ChEBI" id="CHEBI:33737"/>
        <dbReference type="ChEBI" id="CHEBI:33738"/>
        <dbReference type="ChEBI" id="CHEBI:57783"/>
        <dbReference type="ChEBI" id="CHEBI:58349"/>
        <dbReference type="EC" id="1.18.1.2"/>
    </reaction>
</comment>
<proteinExistence type="inferred from homology"/>
<dbReference type="InterPro" id="IPR017927">
    <property type="entry name" value="FAD-bd_FR_type"/>
</dbReference>
<feature type="domain" description="FAD-binding FR-type" evidence="10">
    <location>
        <begin position="21"/>
        <end position="121"/>
    </location>
</feature>
<evidence type="ECO:0000256" key="1">
    <source>
        <dbReference type="ARBA" id="ARBA00001974"/>
    </source>
</evidence>
<evidence type="ECO:0000256" key="3">
    <source>
        <dbReference type="ARBA" id="ARBA00013223"/>
    </source>
</evidence>
<keyword evidence="6" id="KW-0274">FAD</keyword>
<dbReference type="SUPFAM" id="SSF52343">
    <property type="entry name" value="Ferredoxin reductase-like, C-terminal NADP-linked domain"/>
    <property type="match status" value="1"/>
</dbReference>
<dbReference type="InterPro" id="IPR008333">
    <property type="entry name" value="Cbr1-like_FAD-bd_dom"/>
</dbReference>
<comment type="similarity">
    <text evidence="2">Belongs to the ferredoxin--NADP reductase type 1 family.</text>
</comment>
<dbReference type="Gene3D" id="2.40.30.10">
    <property type="entry name" value="Translation factors"/>
    <property type="match status" value="1"/>
</dbReference>
<comment type="cofactor">
    <cofactor evidence="1">
        <name>FAD</name>
        <dbReference type="ChEBI" id="CHEBI:57692"/>
    </cofactor>
</comment>
<dbReference type="PANTHER" id="PTHR47878">
    <property type="entry name" value="OXIDOREDUCTASE FAD/NAD(P)-BINDING DOMAIN PROTEIN"/>
    <property type="match status" value="1"/>
</dbReference>
<keyword evidence="5" id="KW-0547">Nucleotide-binding</keyword>
<dbReference type="Pfam" id="PF00970">
    <property type="entry name" value="FAD_binding_6"/>
    <property type="match status" value="1"/>
</dbReference>
<dbReference type="InterPro" id="IPR001433">
    <property type="entry name" value="OxRdtase_FAD/NAD-bd"/>
</dbReference>
<dbReference type="GO" id="GO:0000166">
    <property type="term" value="F:nucleotide binding"/>
    <property type="evidence" value="ECO:0007669"/>
    <property type="project" value="UniProtKB-KW"/>
</dbReference>
<keyword evidence="4" id="KW-0285">Flavoprotein</keyword>
<dbReference type="InterPro" id="IPR017938">
    <property type="entry name" value="Riboflavin_synthase-like_b-brl"/>
</dbReference>
<dbReference type="GO" id="GO:0034599">
    <property type="term" value="P:cellular response to oxidative stress"/>
    <property type="evidence" value="ECO:0007669"/>
    <property type="project" value="TreeGrafter"/>
</dbReference>
<dbReference type="Pfam" id="PF00175">
    <property type="entry name" value="NAD_binding_1"/>
    <property type="match status" value="1"/>
</dbReference>
<evidence type="ECO:0000256" key="7">
    <source>
        <dbReference type="ARBA" id="ARBA00022857"/>
    </source>
</evidence>
<dbReference type="InterPro" id="IPR033892">
    <property type="entry name" value="FNR_bac"/>
</dbReference>
<name>A0A917AHD3_9RHOB</name>
<dbReference type="SUPFAM" id="SSF63380">
    <property type="entry name" value="Riboflavin synthase domain-like"/>
    <property type="match status" value="1"/>
</dbReference>